<feature type="binding site" evidence="2">
    <location>
        <begin position="88"/>
        <end position="90"/>
    </location>
    <ligand>
        <name>substrate</name>
    </ligand>
</feature>
<feature type="binding site" evidence="2">
    <location>
        <begin position="44"/>
        <end position="47"/>
    </location>
    <ligand>
        <name>substrate</name>
    </ligand>
</feature>
<dbReference type="GO" id="GO:0008834">
    <property type="term" value="F:ditrans,polycis-undecaprenyl-diphosphate synthase [(2E,6E)-farnesyl-diphosphate specific] activity"/>
    <property type="evidence" value="ECO:0007669"/>
    <property type="project" value="TreeGrafter"/>
</dbReference>
<comment type="subunit">
    <text evidence="2">Homodimer.</text>
</comment>
<dbReference type="NCBIfam" id="TIGR00055">
    <property type="entry name" value="uppS"/>
    <property type="match status" value="1"/>
</dbReference>
<dbReference type="EMBL" id="FXTI01000003">
    <property type="protein sequence ID" value="SMO53614.1"/>
    <property type="molecule type" value="Genomic_DNA"/>
</dbReference>
<dbReference type="GO" id="GO:0005829">
    <property type="term" value="C:cytosol"/>
    <property type="evidence" value="ECO:0007669"/>
    <property type="project" value="TreeGrafter"/>
</dbReference>
<dbReference type="NCBIfam" id="NF011405">
    <property type="entry name" value="PRK14830.1"/>
    <property type="match status" value="1"/>
</dbReference>
<dbReference type="PANTHER" id="PTHR10291">
    <property type="entry name" value="DEHYDRODOLICHYL DIPHOSPHATE SYNTHASE FAMILY MEMBER"/>
    <property type="match status" value="1"/>
</dbReference>
<proteinExistence type="inferred from homology"/>
<evidence type="ECO:0000256" key="1">
    <source>
        <dbReference type="ARBA" id="ARBA00022679"/>
    </source>
</evidence>
<evidence type="ECO:0000313" key="3">
    <source>
        <dbReference type="EMBL" id="SMO53614.1"/>
    </source>
</evidence>
<evidence type="ECO:0000313" key="4">
    <source>
        <dbReference type="Proteomes" id="UP000315636"/>
    </source>
</evidence>
<feature type="binding site" evidence="2">
    <location>
        <position position="48"/>
    </location>
    <ligand>
        <name>substrate</name>
    </ligand>
</feature>
<feature type="binding site" evidence="2">
    <location>
        <position position="92"/>
    </location>
    <ligand>
        <name>substrate</name>
    </ligand>
</feature>
<gene>
    <name evidence="3" type="ORF">SAMN06264849_10392</name>
</gene>
<dbReference type="FunFam" id="3.40.1180.10:FF:000001">
    <property type="entry name" value="(2E,6E)-farnesyl-diphosphate-specific ditrans,polycis-undecaprenyl-diphosphate synthase"/>
    <property type="match status" value="1"/>
</dbReference>
<dbReference type="InterPro" id="IPR036424">
    <property type="entry name" value="UPP_synth-like_sf"/>
</dbReference>
<dbReference type="SUPFAM" id="SSF64005">
    <property type="entry name" value="Undecaprenyl diphosphate synthase"/>
    <property type="match status" value="1"/>
</dbReference>
<feature type="binding site" evidence="2">
    <location>
        <position position="211"/>
    </location>
    <ligand>
        <name>substrate</name>
    </ligand>
</feature>
<dbReference type="OrthoDB" id="4191603at2"/>
<accession>A0A521C2I4</accession>
<dbReference type="CDD" id="cd00475">
    <property type="entry name" value="Cis_IPPS"/>
    <property type="match status" value="1"/>
</dbReference>
<name>A0A521C2I4_9BACL</name>
<keyword evidence="4" id="KW-1185">Reference proteome</keyword>
<feature type="binding site" evidence="2">
    <location>
        <position position="230"/>
    </location>
    <ligand>
        <name>Mg(2+)</name>
        <dbReference type="ChEBI" id="CHEBI:18420"/>
    </ligand>
</feature>
<dbReference type="PROSITE" id="PS01066">
    <property type="entry name" value="UPP_SYNTHASE"/>
    <property type="match status" value="1"/>
</dbReference>
<dbReference type="Pfam" id="PF01255">
    <property type="entry name" value="Prenyltransf"/>
    <property type="match status" value="1"/>
</dbReference>
<keyword evidence="2" id="KW-0460">Magnesium</keyword>
<dbReference type="GO" id="GO:0030145">
    <property type="term" value="F:manganese ion binding"/>
    <property type="evidence" value="ECO:0007669"/>
    <property type="project" value="TreeGrafter"/>
</dbReference>
<feature type="active site" description="Proton acceptor" evidence="2">
    <location>
        <position position="91"/>
    </location>
</feature>
<dbReference type="EC" id="2.5.1.-" evidence="2"/>
<feature type="binding site" evidence="2">
    <location>
        <position position="60"/>
    </location>
    <ligand>
        <name>substrate</name>
    </ligand>
</feature>
<dbReference type="InterPro" id="IPR018520">
    <property type="entry name" value="UPP_synth-like_CS"/>
</dbReference>
<organism evidence="3 4">
    <name type="scientific">Melghirimyces algeriensis</name>
    <dbReference type="NCBI Taxonomy" id="910412"/>
    <lineage>
        <taxon>Bacteria</taxon>
        <taxon>Bacillati</taxon>
        <taxon>Bacillota</taxon>
        <taxon>Bacilli</taxon>
        <taxon>Bacillales</taxon>
        <taxon>Thermoactinomycetaceae</taxon>
        <taxon>Melghirimyces</taxon>
    </lineage>
</organism>
<comment type="similarity">
    <text evidence="2">Belongs to the UPP synthase family.</text>
</comment>
<dbReference type="Proteomes" id="UP000315636">
    <property type="component" value="Unassembled WGS sequence"/>
</dbReference>
<dbReference type="Gene3D" id="3.40.1180.10">
    <property type="entry name" value="Decaprenyl diphosphate synthase-like"/>
    <property type="match status" value="1"/>
</dbReference>
<dbReference type="InterPro" id="IPR001441">
    <property type="entry name" value="UPP_synth-like"/>
</dbReference>
<feature type="active site" evidence="2">
    <location>
        <position position="43"/>
    </location>
</feature>
<protein>
    <recommendedName>
        <fullName evidence="2">Isoprenyl transferase</fullName>
        <ecNumber evidence="2">2.5.1.-</ecNumber>
    </recommendedName>
</protein>
<sequence length="263" mass="30889">MMIQAFKKWLIGYKDEKQTDESRQRIEKLQKGRLPRHVAIIMDGNGRWAQKRGLPRVAGHRQGMITIRHITRAADDLGIEALTLYSFSTENWKRPEDEVNYLMSLPEEFLRTDLDELVERNIQVRMLGRGEDLPKHTLEAINKFREATKNNTGLILSFAMNYGARSEIVRASKQIIEDVESGKLDKDSLDESLFGKYLYTVDLPEPDLLIRTSGEVRISNFMLWQLAYSELWFTDVQWPDFTRERFYQAIEDFQYRSRRYGAV</sequence>
<dbReference type="GO" id="GO:0000287">
    <property type="term" value="F:magnesium ion binding"/>
    <property type="evidence" value="ECO:0007669"/>
    <property type="project" value="UniProtKB-UniRule"/>
</dbReference>
<feature type="binding site" evidence="2">
    <location>
        <position position="94"/>
    </location>
    <ligand>
        <name>substrate</name>
    </ligand>
</feature>
<feature type="binding site" evidence="2">
    <location>
        <begin position="217"/>
        <end position="219"/>
    </location>
    <ligand>
        <name>substrate</name>
    </ligand>
</feature>
<dbReference type="PANTHER" id="PTHR10291:SF0">
    <property type="entry name" value="DEHYDRODOLICHYL DIPHOSPHATE SYNTHASE 2"/>
    <property type="match status" value="1"/>
</dbReference>
<feature type="binding site" evidence="2">
    <location>
        <position position="43"/>
    </location>
    <ligand>
        <name>Mg(2+)</name>
        <dbReference type="ChEBI" id="CHEBI:18420"/>
    </ligand>
</feature>
<reference evidence="3 4" key="1">
    <citation type="submission" date="2017-05" db="EMBL/GenBank/DDBJ databases">
        <authorList>
            <person name="Varghese N."/>
            <person name="Submissions S."/>
        </authorList>
    </citation>
    <scope>NUCLEOTIDE SEQUENCE [LARGE SCALE GENOMIC DNA]</scope>
    <source>
        <strain evidence="3 4">DSM 45474</strain>
    </source>
</reference>
<dbReference type="GO" id="GO:0016094">
    <property type="term" value="P:polyprenol biosynthetic process"/>
    <property type="evidence" value="ECO:0007669"/>
    <property type="project" value="TreeGrafter"/>
</dbReference>
<dbReference type="HAMAP" id="MF_01139">
    <property type="entry name" value="ISPT"/>
    <property type="match status" value="1"/>
</dbReference>
<comment type="cofactor">
    <cofactor evidence="2">
        <name>Mg(2+)</name>
        <dbReference type="ChEBI" id="CHEBI:18420"/>
    </cofactor>
    <text evidence="2">Binds 2 magnesium ions per subunit.</text>
</comment>
<evidence type="ECO:0000256" key="2">
    <source>
        <dbReference type="HAMAP-Rule" id="MF_01139"/>
    </source>
</evidence>
<comment type="function">
    <text evidence="2">Catalyzes the condensation of isopentenyl diphosphate (IPP) with allylic pyrophosphates generating different type of terpenoids.</text>
</comment>
<dbReference type="AlphaFoldDB" id="A0A521C2I4"/>
<keyword evidence="1 2" id="KW-0808">Transferase</keyword>
<feature type="binding site" evidence="2">
    <location>
        <position position="56"/>
    </location>
    <ligand>
        <name>substrate</name>
    </ligand>
</feature>
<keyword evidence="2" id="KW-0479">Metal-binding</keyword>